<dbReference type="FunFam" id="3.40.50.720:FF:000203">
    <property type="entry name" value="D-3-phosphoglycerate dehydrogenase (SerA)"/>
    <property type="match status" value="1"/>
</dbReference>
<accession>A0AAW4WTA1</accession>
<dbReference type="EMBL" id="JAJFAT010000003">
    <property type="protein sequence ID" value="MCC3144328.1"/>
    <property type="molecule type" value="Genomic_DNA"/>
</dbReference>
<dbReference type="GO" id="GO:0016616">
    <property type="term" value="F:oxidoreductase activity, acting on the CH-OH group of donors, NAD or NADP as acceptor"/>
    <property type="evidence" value="ECO:0007669"/>
    <property type="project" value="InterPro"/>
</dbReference>
<evidence type="ECO:0000256" key="4">
    <source>
        <dbReference type="RuleBase" id="RU003719"/>
    </source>
</evidence>
<dbReference type="PANTHER" id="PTHR43761:SF1">
    <property type="entry name" value="D-ISOMER SPECIFIC 2-HYDROXYACID DEHYDROGENASE CATALYTIC DOMAIN-CONTAINING PROTEIN-RELATED"/>
    <property type="match status" value="1"/>
</dbReference>
<dbReference type="InterPro" id="IPR036291">
    <property type="entry name" value="NAD(P)-bd_dom_sf"/>
</dbReference>
<keyword evidence="2 4" id="KW-0560">Oxidoreductase</keyword>
<feature type="domain" description="D-isomer specific 2-hydroxyacid dehydrogenase catalytic" evidence="5">
    <location>
        <begin position="16"/>
        <end position="323"/>
    </location>
</feature>
<dbReference type="Pfam" id="PF00389">
    <property type="entry name" value="2-Hacid_dh"/>
    <property type="match status" value="1"/>
</dbReference>
<dbReference type="InterPro" id="IPR029753">
    <property type="entry name" value="D-isomer_DH_CS"/>
</dbReference>
<dbReference type="InterPro" id="IPR050418">
    <property type="entry name" value="D-iso_2-hydroxyacid_DH_PdxB"/>
</dbReference>
<sequence length="323" mass="35577">MKIVVLDGHAVNPGDLSWEPLKELGELEVYERTPEEKIMERAEGADIILTNKIEFTAERIAKLPNLKYIGVQATGYNIVALEAAAEKGIVVTNVPAYSTDSVAQFVFALTLEIAHHVGEHNRVVKAGKWSKAEDFCFWEYPLIELKGKSMGIIGYGNIGQRTAEIALAFGLKVIVYDRSPAKKIAAEDIMTAQIEFLELEELYDKADIISLHCPLTKETEGLINQASISKMKDGVIIINTARGGLIVEEDLKTALDNGKVYGAAVDVLANEPPSQDNPLLKSDKTIITPHIAWASKETRQRLLDIVVENIKSFINGQPINQVN</sequence>
<proteinExistence type="inferred from homology"/>
<evidence type="ECO:0000313" key="7">
    <source>
        <dbReference type="EMBL" id="MCC3144328.1"/>
    </source>
</evidence>
<dbReference type="InterPro" id="IPR006139">
    <property type="entry name" value="D-isomer_2_OHA_DH_cat_dom"/>
</dbReference>
<dbReference type="SUPFAM" id="SSF51735">
    <property type="entry name" value="NAD(P)-binding Rossmann-fold domains"/>
    <property type="match status" value="1"/>
</dbReference>
<protein>
    <submittedName>
        <fullName evidence="7">D-2-hydroxyacid dehydrogenase</fullName>
    </submittedName>
</protein>
<dbReference type="PROSITE" id="PS00671">
    <property type="entry name" value="D_2_HYDROXYACID_DH_3"/>
    <property type="match status" value="1"/>
</dbReference>
<comment type="caution">
    <text evidence="7">The sequence shown here is derived from an EMBL/GenBank/DDBJ whole genome shotgun (WGS) entry which is preliminary data.</text>
</comment>
<reference evidence="7 8" key="1">
    <citation type="submission" date="2021-10" db="EMBL/GenBank/DDBJ databases">
        <authorList>
            <person name="Grouzdev D.S."/>
            <person name="Pantiukh K.S."/>
            <person name="Krutkina M.S."/>
        </authorList>
    </citation>
    <scope>NUCLEOTIDE SEQUENCE [LARGE SCALE GENOMIC DNA]</scope>
    <source>
        <strain evidence="7 8">Z-7514</strain>
    </source>
</reference>
<evidence type="ECO:0000256" key="3">
    <source>
        <dbReference type="ARBA" id="ARBA00023027"/>
    </source>
</evidence>
<dbReference type="Gene3D" id="3.40.50.720">
    <property type="entry name" value="NAD(P)-binding Rossmann-like Domain"/>
    <property type="match status" value="2"/>
</dbReference>
<dbReference type="SUPFAM" id="SSF52283">
    <property type="entry name" value="Formate/glycerate dehydrogenase catalytic domain-like"/>
    <property type="match status" value="1"/>
</dbReference>
<evidence type="ECO:0000259" key="6">
    <source>
        <dbReference type="Pfam" id="PF02826"/>
    </source>
</evidence>
<dbReference type="CDD" id="cd12162">
    <property type="entry name" value="2-Hacid_dh_4"/>
    <property type="match status" value="1"/>
</dbReference>
<dbReference type="InterPro" id="IPR029752">
    <property type="entry name" value="D-isomer_DH_CS1"/>
</dbReference>
<name>A0AAW4WTA1_9FIRM</name>
<dbReference type="Proteomes" id="UP001199296">
    <property type="component" value="Unassembled WGS sequence"/>
</dbReference>
<comment type="similarity">
    <text evidence="1 4">Belongs to the D-isomer specific 2-hydroxyacid dehydrogenase family.</text>
</comment>
<evidence type="ECO:0000256" key="1">
    <source>
        <dbReference type="ARBA" id="ARBA00005854"/>
    </source>
</evidence>
<dbReference type="GO" id="GO:0051287">
    <property type="term" value="F:NAD binding"/>
    <property type="evidence" value="ECO:0007669"/>
    <property type="project" value="InterPro"/>
</dbReference>
<evidence type="ECO:0000256" key="2">
    <source>
        <dbReference type="ARBA" id="ARBA00023002"/>
    </source>
</evidence>
<evidence type="ECO:0000259" key="5">
    <source>
        <dbReference type="Pfam" id="PF00389"/>
    </source>
</evidence>
<keyword evidence="3" id="KW-0520">NAD</keyword>
<dbReference type="PROSITE" id="PS00065">
    <property type="entry name" value="D_2_HYDROXYACID_DH_1"/>
    <property type="match status" value="1"/>
</dbReference>
<dbReference type="AlphaFoldDB" id="A0AAW4WTA1"/>
<organism evidence="7 8">
    <name type="scientific">Halanaerobium polyolivorans</name>
    <dbReference type="NCBI Taxonomy" id="2886943"/>
    <lineage>
        <taxon>Bacteria</taxon>
        <taxon>Bacillati</taxon>
        <taxon>Bacillota</taxon>
        <taxon>Clostridia</taxon>
        <taxon>Halanaerobiales</taxon>
        <taxon>Halanaerobiaceae</taxon>
        <taxon>Halanaerobium</taxon>
    </lineage>
</organism>
<dbReference type="Pfam" id="PF02826">
    <property type="entry name" value="2-Hacid_dh_C"/>
    <property type="match status" value="1"/>
</dbReference>
<dbReference type="InterPro" id="IPR006140">
    <property type="entry name" value="D-isomer_DH_NAD-bd"/>
</dbReference>
<dbReference type="PANTHER" id="PTHR43761">
    <property type="entry name" value="D-ISOMER SPECIFIC 2-HYDROXYACID DEHYDROGENASE FAMILY PROTEIN (AFU_ORTHOLOGUE AFUA_1G13630)"/>
    <property type="match status" value="1"/>
</dbReference>
<dbReference type="RefSeq" id="WP_229344032.1">
    <property type="nucleotide sequence ID" value="NZ_JAJFAT010000003.1"/>
</dbReference>
<feature type="domain" description="D-isomer specific 2-hydroxyacid dehydrogenase NAD-binding" evidence="6">
    <location>
        <begin position="107"/>
        <end position="292"/>
    </location>
</feature>
<keyword evidence="8" id="KW-1185">Reference proteome</keyword>
<evidence type="ECO:0000313" key="8">
    <source>
        <dbReference type="Proteomes" id="UP001199296"/>
    </source>
</evidence>
<dbReference type="PROSITE" id="PS00670">
    <property type="entry name" value="D_2_HYDROXYACID_DH_2"/>
    <property type="match status" value="1"/>
</dbReference>
<gene>
    <name evidence="7" type="ORF">LJ207_03215</name>
</gene>